<dbReference type="AlphaFoldDB" id="A0A8J2W6T2"/>
<feature type="compositionally biased region" description="Basic and acidic residues" evidence="1">
    <location>
        <begin position="45"/>
        <end position="54"/>
    </location>
</feature>
<name>A0A8J2W6T2_9NEOP</name>
<accession>A0A8J2W6T2</accession>
<protein>
    <submittedName>
        <fullName evidence="2">(African queen) hypothetical protein</fullName>
    </submittedName>
</protein>
<proteinExistence type="predicted"/>
<evidence type="ECO:0000313" key="3">
    <source>
        <dbReference type="Proteomes" id="UP000789524"/>
    </source>
</evidence>
<dbReference type="Proteomes" id="UP000789524">
    <property type="component" value="Unassembled WGS sequence"/>
</dbReference>
<dbReference type="EMBL" id="CAKASE010000069">
    <property type="protein sequence ID" value="CAG9573003.1"/>
    <property type="molecule type" value="Genomic_DNA"/>
</dbReference>
<feature type="region of interest" description="Disordered" evidence="1">
    <location>
        <begin position="45"/>
        <end position="164"/>
    </location>
</feature>
<keyword evidence="3" id="KW-1185">Reference proteome</keyword>
<reference evidence="2" key="1">
    <citation type="submission" date="2021-09" db="EMBL/GenBank/DDBJ databases">
        <authorList>
            <person name="Martin H S."/>
        </authorList>
    </citation>
    <scope>NUCLEOTIDE SEQUENCE</scope>
</reference>
<feature type="compositionally biased region" description="Low complexity" evidence="1">
    <location>
        <begin position="142"/>
        <end position="158"/>
    </location>
</feature>
<gene>
    <name evidence="2" type="ORF">DCHRY22_LOCUS10318</name>
</gene>
<evidence type="ECO:0000313" key="2">
    <source>
        <dbReference type="EMBL" id="CAG9573003.1"/>
    </source>
</evidence>
<feature type="compositionally biased region" description="Basic and acidic residues" evidence="1">
    <location>
        <begin position="77"/>
        <end position="94"/>
    </location>
</feature>
<sequence length="164" mass="17722">MNREYGRKDYVDVGCSLRIYVYTELIVMKHKYRLQEHCVQDRQRAQAVTARERPPSPAAALGQSASVGRGHGTISQRGREDLHRSPGALPDRRAARNTPPAAIGAVSQSGQRAGALHQTDSQRARSPLYTHTAPSSAARNSPRPLAAGAPPPAGAIRLLTRDAD</sequence>
<comment type="caution">
    <text evidence="2">The sequence shown here is derived from an EMBL/GenBank/DDBJ whole genome shotgun (WGS) entry which is preliminary data.</text>
</comment>
<organism evidence="2 3">
    <name type="scientific">Danaus chrysippus</name>
    <name type="common">African queen</name>
    <dbReference type="NCBI Taxonomy" id="151541"/>
    <lineage>
        <taxon>Eukaryota</taxon>
        <taxon>Metazoa</taxon>
        <taxon>Ecdysozoa</taxon>
        <taxon>Arthropoda</taxon>
        <taxon>Hexapoda</taxon>
        <taxon>Insecta</taxon>
        <taxon>Pterygota</taxon>
        <taxon>Neoptera</taxon>
        <taxon>Endopterygota</taxon>
        <taxon>Lepidoptera</taxon>
        <taxon>Glossata</taxon>
        <taxon>Ditrysia</taxon>
        <taxon>Papilionoidea</taxon>
        <taxon>Nymphalidae</taxon>
        <taxon>Danainae</taxon>
        <taxon>Danaini</taxon>
        <taxon>Danaina</taxon>
        <taxon>Danaus</taxon>
        <taxon>Anosia</taxon>
    </lineage>
</organism>
<evidence type="ECO:0000256" key="1">
    <source>
        <dbReference type="SAM" id="MobiDB-lite"/>
    </source>
</evidence>